<dbReference type="SUPFAM" id="SSF57262">
    <property type="entry name" value="Leech antihemostatic proteins"/>
    <property type="match status" value="1"/>
</dbReference>
<dbReference type="EMBL" id="OV696704">
    <property type="protein sequence ID" value="CAH1251565.1"/>
    <property type="molecule type" value="Genomic_DNA"/>
</dbReference>
<protein>
    <submittedName>
        <fullName evidence="3">Hypp9091 protein</fullName>
    </submittedName>
</protein>
<dbReference type="Pfam" id="PF02822">
    <property type="entry name" value="Antistasin"/>
    <property type="match status" value="1"/>
</dbReference>
<dbReference type="AlphaFoldDB" id="A0A8K0EFW0"/>
<dbReference type="Gene3D" id="2.10.22.10">
    <property type="entry name" value="Antistasin, domain 1"/>
    <property type="match status" value="1"/>
</dbReference>
<evidence type="ECO:0000313" key="4">
    <source>
        <dbReference type="Proteomes" id="UP000838412"/>
    </source>
</evidence>
<feature type="chain" id="PRO_5035439476" evidence="1">
    <location>
        <begin position="19"/>
        <end position="277"/>
    </location>
</feature>
<reference evidence="3" key="1">
    <citation type="submission" date="2022-01" db="EMBL/GenBank/DDBJ databases">
        <authorList>
            <person name="Braso-Vives M."/>
        </authorList>
    </citation>
    <scope>NUCLEOTIDE SEQUENCE</scope>
</reference>
<dbReference type="GO" id="GO:0004867">
    <property type="term" value="F:serine-type endopeptidase inhibitor activity"/>
    <property type="evidence" value="ECO:0007669"/>
    <property type="project" value="InterPro"/>
</dbReference>
<dbReference type="PROSITE" id="PS51252">
    <property type="entry name" value="ANTISTASIN"/>
    <property type="match status" value="1"/>
</dbReference>
<feature type="domain" description="Antistasin-like" evidence="2">
    <location>
        <begin position="32"/>
        <end position="57"/>
    </location>
</feature>
<dbReference type="InterPro" id="IPR004094">
    <property type="entry name" value="Antistasin-like"/>
</dbReference>
<keyword evidence="1" id="KW-0732">Signal</keyword>
<proteinExistence type="predicted"/>
<accession>A0A8K0EFW0</accession>
<dbReference type="Proteomes" id="UP000838412">
    <property type="component" value="Chromosome 19"/>
</dbReference>
<organism evidence="3 4">
    <name type="scientific">Branchiostoma lanceolatum</name>
    <name type="common">Common lancelet</name>
    <name type="synonym">Amphioxus lanceolatum</name>
    <dbReference type="NCBI Taxonomy" id="7740"/>
    <lineage>
        <taxon>Eukaryota</taxon>
        <taxon>Metazoa</taxon>
        <taxon>Chordata</taxon>
        <taxon>Cephalochordata</taxon>
        <taxon>Leptocardii</taxon>
        <taxon>Amphioxiformes</taxon>
        <taxon>Branchiostomatidae</taxon>
        <taxon>Branchiostoma</taxon>
    </lineage>
</organism>
<evidence type="ECO:0000256" key="1">
    <source>
        <dbReference type="SAM" id="SignalP"/>
    </source>
</evidence>
<sequence>MILALALVCLLPICSCSAETWGAPVNFDSMCRRETLCFLDCPFGRASDARGCEICACRMPDMSMFGMETAGVWCAFSVLSKQRRAPLNLEDFVSTGSHSQAGSHIPDFVPNLVPFSNGLPFLAPQPELQAAPLLQPVPQLLPAGDAPQLIPASPQLIPAGDAPQLVPALEPVPELQPALQPAPQLVPARRSIPSRFLKTGRFSLASTRPRGMAGKIVEIGLIELIVCQGVGYGERVQYAIHQSGKLKQGLNNWNRADDHPTATPMRAAKTPAIGHAC</sequence>
<evidence type="ECO:0000259" key="2">
    <source>
        <dbReference type="PROSITE" id="PS51252"/>
    </source>
</evidence>
<feature type="signal peptide" evidence="1">
    <location>
        <begin position="1"/>
        <end position="18"/>
    </location>
</feature>
<evidence type="ECO:0000313" key="3">
    <source>
        <dbReference type="EMBL" id="CAH1251565.1"/>
    </source>
</evidence>
<name>A0A8K0EFW0_BRALA</name>
<dbReference type="InterPro" id="IPR011061">
    <property type="entry name" value="Hirudin/antistatin"/>
</dbReference>
<dbReference type="OrthoDB" id="10038780at2759"/>
<keyword evidence="4" id="KW-1185">Reference proteome</keyword>
<gene>
    <name evidence="3" type="primary">Hypp9091</name>
    <name evidence="3" type="ORF">BLAG_LOCUS11915</name>
</gene>